<sequence>MCSCWFVSVLLLFLRSYSSPTQTYIALPPRANRIRSTLMIDACSNIHSCPYFLTVAGITAVLTFVLFYSDNNRINGVSSVSKEKSVLTLISNVTSSWPAHIVTYPEIYAPLVCKLCILFLPFWIVGVYLPNPLESSSMFQSSAMRTLMVQVSKKKTAGSRSYSEASSFA</sequence>
<name>A0A2H1C506_FASHE</name>
<proteinExistence type="predicted"/>
<evidence type="ECO:0000313" key="1">
    <source>
        <dbReference type="EMBL" id="THD22408.1"/>
    </source>
</evidence>
<keyword evidence="2" id="KW-1185">Reference proteome</keyword>
<gene>
    <name evidence="1" type="ORF">D915_007002</name>
</gene>
<evidence type="ECO:0000313" key="2">
    <source>
        <dbReference type="Proteomes" id="UP000230066"/>
    </source>
</evidence>
<comment type="caution">
    <text evidence="1">The sequence shown here is derived from an EMBL/GenBank/DDBJ whole genome shotgun (WGS) entry which is preliminary data.</text>
</comment>
<dbReference type="EMBL" id="JXXN02002781">
    <property type="protein sequence ID" value="THD22408.1"/>
    <property type="molecule type" value="Genomic_DNA"/>
</dbReference>
<dbReference type="Proteomes" id="UP000230066">
    <property type="component" value="Unassembled WGS sequence"/>
</dbReference>
<reference evidence="1" key="1">
    <citation type="submission" date="2019-03" db="EMBL/GenBank/DDBJ databases">
        <title>Improved annotation for the trematode Fasciola hepatica.</title>
        <authorList>
            <person name="Choi Y.-J."/>
            <person name="Martin J."/>
            <person name="Mitreva M."/>
        </authorList>
    </citation>
    <scope>NUCLEOTIDE SEQUENCE [LARGE SCALE GENOMIC DNA]</scope>
</reference>
<organism evidence="1 2">
    <name type="scientific">Fasciola hepatica</name>
    <name type="common">Liver fluke</name>
    <dbReference type="NCBI Taxonomy" id="6192"/>
    <lineage>
        <taxon>Eukaryota</taxon>
        <taxon>Metazoa</taxon>
        <taxon>Spiralia</taxon>
        <taxon>Lophotrochozoa</taxon>
        <taxon>Platyhelminthes</taxon>
        <taxon>Trematoda</taxon>
        <taxon>Digenea</taxon>
        <taxon>Plagiorchiida</taxon>
        <taxon>Echinostomata</taxon>
        <taxon>Echinostomatoidea</taxon>
        <taxon>Fasciolidae</taxon>
        <taxon>Fasciola</taxon>
    </lineage>
</organism>
<dbReference type="AlphaFoldDB" id="A0A2H1C506"/>
<accession>A0A2H1C506</accession>
<protein>
    <submittedName>
        <fullName evidence="1">Uncharacterized protein</fullName>
    </submittedName>
</protein>